<dbReference type="GO" id="GO:0070914">
    <property type="term" value="P:UV-damage excision repair"/>
    <property type="evidence" value="ECO:0007669"/>
    <property type="project" value="TreeGrafter"/>
</dbReference>
<organism evidence="5 6">
    <name type="scientific">Vairimorpha necatrix</name>
    <dbReference type="NCBI Taxonomy" id="6039"/>
    <lineage>
        <taxon>Eukaryota</taxon>
        <taxon>Fungi</taxon>
        <taxon>Fungi incertae sedis</taxon>
        <taxon>Microsporidia</taxon>
        <taxon>Nosematidae</taxon>
        <taxon>Vairimorpha</taxon>
    </lineage>
</organism>
<keyword evidence="3" id="KW-0539">Nucleus</keyword>
<evidence type="ECO:0000259" key="4">
    <source>
        <dbReference type="Pfam" id="PF05181"/>
    </source>
</evidence>
<dbReference type="PANTHER" id="PTHR10142:SF0">
    <property type="entry name" value="DNA REPAIR PROTEIN COMPLEMENTING XP-A CELLS"/>
    <property type="match status" value="1"/>
</dbReference>
<dbReference type="GO" id="GO:0000715">
    <property type="term" value="P:nucleotide-excision repair, DNA damage recognition"/>
    <property type="evidence" value="ECO:0007669"/>
    <property type="project" value="TreeGrafter"/>
</dbReference>
<evidence type="ECO:0000256" key="1">
    <source>
        <dbReference type="ARBA" id="ARBA00004123"/>
    </source>
</evidence>
<dbReference type="GO" id="GO:0003684">
    <property type="term" value="F:damaged DNA binding"/>
    <property type="evidence" value="ECO:0007669"/>
    <property type="project" value="InterPro"/>
</dbReference>
<dbReference type="GeneID" id="90541923"/>
<dbReference type="RefSeq" id="XP_065330245.1">
    <property type="nucleotide sequence ID" value="XM_065474173.1"/>
</dbReference>
<dbReference type="KEGG" id="vnx:VNE69_07167"/>
<protein>
    <submittedName>
        <fullName evidence="5">DNA repair protein RAD14</fullName>
    </submittedName>
</protein>
<feature type="domain" description="XPA C-terminal" evidence="4">
    <location>
        <begin position="60"/>
        <end position="106"/>
    </location>
</feature>
<name>A0AAX4JDK6_9MICR</name>
<gene>
    <name evidence="5" type="ORF">VNE69_07167</name>
</gene>
<sequence length="185" mass="22251">MEEGFFVDTENIKQLKKQKIEDLPYDDALKCKYCDSPFIDSELYTTFNINSCKDCKYKNIKFITKTSVFKDYLLSEYDIRNIKYISRPNPHKGNWHDMLLYLEEEIKNISINKYGSEEEIEKNKNKKKEIIKNRKIKKLKMRVRELKRKTIVQEIRKEIHEHKFEGSGIKKKCQICGLEIEQEII</sequence>
<dbReference type="EMBL" id="CP142732">
    <property type="protein sequence ID" value="WUR04100.1"/>
    <property type="molecule type" value="Genomic_DNA"/>
</dbReference>
<comment type="subcellular location">
    <subcellularLocation>
        <location evidence="1">Nucleus</location>
    </subcellularLocation>
</comment>
<dbReference type="InterPro" id="IPR037129">
    <property type="entry name" value="XPA_sf"/>
</dbReference>
<evidence type="ECO:0000313" key="6">
    <source>
        <dbReference type="Proteomes" id="UP001334084"/>
    </source>
</evidence>
<dbReference type="Pfam" id="PF05181">
    <property type="entry name" value="XPA_C"/>
    <property type="match status" value="1"/>
</dbReference>
<dbReference type="SUPFAM" id="SSF46955">
    <property type="entry name" value="Putative DNA-binding domain"/>
    <property type="match status" value="1"/>
</dbReference>
<dbReference type="PANTHER" id="PTHR10142">
    <property type="entry name" value="DNA REPAIR PROTEIN COMPLEMENTING XP-A CELLS"/>
    <property type="match status" value="1"/>
</dbReference>
<dbReference type="Proteomes" id="UP001334084">
    <property type="component" value="Chromosome 7"/>
</dbReference>
<dbReference type="InterPro" id="IPR009061">
    <property type="entry name" value="DNA-bd_dom_put_sf"/>
</dbReference>
<reference evidence="5" key="1">
    <citation type="journal article" date="2024" name="BMC Genomics">
        <title>Functional annotation of a divergent genome using sequence and structure-based similarity.</title>
        <authorList>
            <person name="Svedberg D."/>
            <person name="Winiger R.R."/>
            <person name="Berg A."/>
            <person name="Sharma H."/>
            <person name="Tellgren-Roth C."/>
            <person name="Debrunner-Vossbrinck B.A."/>
            <person name="Vossbrinck C.R."/>
            <person name="Barandun J."/>
        </authorList>
    </citation>
    <scope>NUCLEOTIDE SEQUENCE</scope>
    <source>
        <strain evidence="5">Illinois isolate</strain>
    </source>
</reference>
<dbReference type="InterPro" id="IPR022656">
    <property type="entry name" value="XPA_C"/>
</dbReference>
<keyword evidence="2" id="KW-0862">Zinc</keyword>
<dbReference type="InterPro" id="IPR000465">
    <property type="entry name" value="XPA/RAD14"/>
</dbReference>
<proteinExistence type="predicted"/>
<accession>A0AAX4JDK6</accession>
<dbReference type="Gene3D" id="3.90.530.10">
    <property type="entry name" value="XPA C-terminal domain"/>
    <property type="match status" value="1"/>
</dbReference>
<evidence type="ECO:0000313" key="5">
    <source>
        <dbReference type="EMBL" id="WUR04100.1"/>
    </source>
</evidence>
<dbReference type="AlphaFoldDB" id="A0AAX4JDK6"/>
<evidence type="ECO:0000256" key="3">
    <source>
        <dbReference type="ARBA" id="ARBA00023242"/>
    </source>
</evidence>
<dbReference type="GO" id="GO:0000110">
    <property type="term" value="C:nucleotide-excision repair factor 1 complex"/>
    <property type="evidence" value="ECO:0007669"/>
    <property type="project" value="TreeGrafter"/>
</dbReference>
<dbReference type="GO" id="GO:1901255">
    <property type="term" value="P:nucleotide-excision repair involved in interstrand cross-link repair"/>
    <property type="evidence" value="ECO:0007669"/>
    <property type="project" value="TreeGrafter"/>
</dbReference>
<evidence type="ECO:0000256" key="2">
    <source>
        <dbReference type="ARBA" id="ARBA00022833"/>
    </source>
</evidence>
<keyword evidence="6" id="KW-1185">Reference proteome</keyword>
<dbReference type="GO" id="GO:0006284">
    <property type="term" value="P:base-excision repair"/>
    <property type="evidence" value="ECO:0007669"/>
    <property type="project" value="TreeGrafter"/>
</dbReference>